<evidence type="ECO:0000313" key="2">
    <source>
        <dbReference type="Proteomes" id="UP001174136"/>
    </source>
</evidence>
<dbReference type="Proteomes" id="UP001174136">
    <property type="component" value="Unassembled WGS sequence"/>
</dbReference>
<dbReference type="GO" id="GO:0034361">
    <property type="term" value="C:very-low-density lipoprotein particle"/>
    <property type="evidence" value="ECO:0007669"/>
    <property type="project" value="TreeGrafter"/>
</dbReference>
<dbReference type="GO" id="GO:0120020">
    <property type="term" value="F:cholesterol transfer activity"/>
    <property type="evidence" value="ECO:0007669"/>
    <property type="project" value="TreeGrafter"/>
</dbReference>
<dbReference type="GO" id="GO:0030301">
    <property type="term" value="P:cholesterol transport"/>
    <property type="evidence" value="ECO:0007669"/>
    <property type="project" value="TreeGrafter"/>
</dbReference>
<dbReference type="GO" id="GO:0006642">
    <property type="term" value="P:triglyceride mobilization"/>
    <property type="evidence" value="ECO:0007669"/>
    <property type="project" value="TreeGrafter"/>
</dbReference>
<organism evidence="1 2">
    <name type="scientific">Merluccius polli</name>
    <name type="common">Benguela hake</name>
    <name type="synonym">Merluccius cadenati</name>
    <dbReference type="NCBI Taxonomy" id="89951"/>
    <lineage>
        <taxon>Eukaryota</taxon>
        <taxon>Metazoa</taxon>
        <taxon>Chordata</taxon>
        <taxon>Craniata</taxon>
        <taxon>Vertebrata</taxon>
        <taxon>Euteleostomi</taxon>
        <taxon>Actinopterygii</taxon>
        <taxon>Neopterygii</taxon>
        <taxon>Teleostei</taxon>
        <taxon>Neoteleostei</taxon>
        <taxon>Acanthomorphata</taxon>
        <taxon>Zeiogadaria</taxon>
        <taxon>Gadariae</taxon>
        <taxon>Gadiformes</taxon>
        <taxon>Gadoidei</taxon>
        <taxon>Merlucciidae</taxon>
        <taxon>Merluccius</taxon>
    </lineage>
</organism>
<dbReference type="GO" id="GO:0050750">
    <property type="term" value="F:low-density lipoprotein particle receptor binding"/>
    <property type="evidence" value="ECO:0007669"/>
    <property type="project" value="TreeGrafter"/>
</dbReference>
<accession>A0AA47MCN8</accession>
<dbReference type="GO" id="GO:0042632">
    <property type="term" value="P:cholesterol homeostasis"/>
    <property type="evidence" value="ECO:0007669"/>
    <property type="project" value="TreeGrafter"/>
</dbReference>
<dbReference type="GO" id="GO:0034359">
    <property type="term" value="C:mature chylomicron"/>
    <property type="evidence" value="ECO:0007669"/>
    <property type="project" value="TreeGrafter"/>
</dbReference>
<gene>
    <name evidence="1" type="primary">APOB_2</name>
    <name evidence="1" type="ORF">N1851_025991</name>
</gene>
<dbReference type="GO" id="GO:0034362">
    <property type="term" value="C:low-density lipoprotein particle"/>
    <property type="evidence" value="ECO:0007669"/>
    <property type="project" value="TreeGrafter"/>
</dbReference>
<evidence type="ECO:0000313" key="1">
    <source>
        <dbReference type="EMBL" id="KAK0137818.1"/>
    </source>
</evidence>
<reference evidence="1" key="1">
    <citation type="journal article" date="2023" name="Front. Mar. Sci.">
        <title>A new Merluccius polli reference genome to investigate the effects of global change in West African waters.</title>
        <authorList>
            <person name="Mateo J.L."/>
            <person name="Blanco-Fernandez C."/>
            <person name="Garcia-Vazquez E."/>
            <person name="Machado-Schiaffino G."/>
        </authorList>
    </citation>
    <scope>NUCLEOTIDE SEQUENCE</scope>
    <source>
        <strain evidence="1">C29</strain>
        <tissue evidence="1">Fin</tissue>
    </source>
</reference>
<name>A0AA47MCN8_MERPO</name>
<proteinExistence type="predicted"/>
<sequence length="517" mass="58534">MMTNRAVLTHTDLTVDVNHVITQALSISRQSLNVDITSPTFTEVNFRYAAGKDGISASWSTPSTGYLGLQFMTRHPSQMSARLYSRYASAPENDVDVLAIRTSPKGDDKMNLQVAYNMEVPTDMLFGLKERLPSITSAFIMFAEKYQITMYADKLINSVSTFVRETYDSAMNYDMKMSQLSIFFKNVIALYQKTVQVSLDAVVKVLRETKFKLPGSEEITTLPEILKTLTSSIAAMIERAIQIINKEGEVYLNSLAETMSDIKFQYDGGAITIPQMVQMNVKSVLDFVKNMESLDVMLEKIRETTQAVIIKSQEFIDSIQSDYLDAVLFNMNFLYRKLVTVISEIFDRMAVINMDSFNITIEYLMEMMINVMSQFQKSVTVFVQQASEETKAYIKVSNGRLELDLPVPFKQLNWIIVKYNRRKNVLATDIQIGKYDVDAGIRLGVADGNTKSNLCHEVQLLIPSITANMKHGKEMECELKIRPKQSTTSTTTTSFILFQCLSKAEVSAMLRSNIYDL</sequence>
<dbReference type="PANTHER" id="PTHR13769">
    <property type="entry name" value="APOLIPOPROTEIN B"/>
    <property type="match status" value="1"/>
</dbReference>
<dbReference type="PANTHER" id="PTHR13769:SF5">
    <property type="entry name" value="APOLIPOPROTEIN B-100-RELATED"/>
    <property type="match status" value="1"/>
</dbReference>
<dbReference type="InterPro" id="IPR052418">
    <property type="entry name" value="Apolipoprotein_B"/>
</dbReference>
<protein>
    <submittedName>
        <fullName evidence="1">Apolipoprotein B-100</fullName>
    </submittedName>
</protein>
<dbReference type="GO" id="GO:0042953">
    <property type="term" value="P:lipoprotein transport"/>
    <property type="evidence" value="ECO:0007669"/>
    <property type="project" value="TreeGrafter"/>
</dbReference>
<dbReference type="EMBL" id="JAOPHQ010004848">
    <property type="protein sequence ID" value="KAK0137818.1"/>
    <property type="molecule type" value="Genomic_DNA"/>
</dbReference>
<dbReference type="AlphaFoldDB" id="A0AA47MCN8"/>
<keyword evidence="2" id="KW-1185">Reference proteome</keyword>
<comment type="caution">
    <text evidence="1">The sequence shown here is derived from an EMBL/GenBank/DDBJ whole genome shotgun (WGS) entry which is preliminary data.</text>
</comment>